<dbReference type="PANTHER" id="PTHR30193:SF41">
    <property type="entry name" value="DIACETYLCHITOBIOSE UPTAKE SYSTEM PERMEASE PROTEIN NGCF"/>
    <property type="match status" value="1"/>
</dbReference>
<comment type="similarity">
    <text evidence="7">Belongs to the binding-protein-dependent transport system permease family.</text>
</comment>
<protein>
    <submittedName>
        <fullName evidence="9">Carbohydrate ABC transporter membrane protein 1, CUT1 family (TC 3.A.1.1.-)</fullName>
    </submittedName>
</protein>
<dbReference type="Proteomes" id="UP000189933">
    <property type="component" value="Unassembled WGS sequence"/>
</dbReference>
<keyword evidence="4 7" id="KW-0812">Transmembrane</keyword>
<dbReference type="InterPro" id="IPR035906">
    <property type="entry name" value="MetI-like_sf"/>
</dbReference>
<name>A0A1T4R848_9FIRM</name>
<feature type="transmembrane region" description="Helical" evidence="7">
    <location>
        <begin position="221"/>
        <end position="244"/>
    </location>
</feature>
<keyword evidence="10" id="KW-1185">Reference proteome</keyword>
<evidence type="ECO:0000256" key="4">
    <source>
        <dbReference type="ARBA" id="ARBA00022692"/>
    </source>
</evidence>
<feature type="transmembrane region" description="Helical" evidence="7">
    <location>
        <begin position="82"/>
        <end position="103"/>
    </location>
</feature>
<feature type="transmembrane region" description="Helical" evidence="7">
    <location>
        <begin position="115"/>
        <end position="136"/>
    </location>
</feature>
<reference evidence="10" key="1">
    <citation type="submission" date="2017-02" db="EMBL/GenBank/DDBJ databases">
        <authorList>
            <person name="Varghese N."/>
            <person name="Submissions S."/>
        </authorList>
    </citation>
    <scope>NUCLEOTIDE SEQUENCE [LARGE SCALE GENOMIC DNA]</scope>
    <source>
        <strain evidence="10">DSM 16521</strain>
    </source>
</reference>
<proteinExistence type="inferred from homology"/>
<feature type="transmembrane region" description="Helical" evidence="7">
    <location>
        <begin position="164"/>
        <end position="185"/>
    </location>
</feature>
<comment type="subcellular location">
    <subcellularLocation>
        <location evidence="1 7">Cell membrane</location>
        <topology evidence="1 7">Multi-pass membrane protein</topology>
    </subcellularLocation>
</comment>
<evidence type="ECO:0000256" key="1">
    <source>
        <dbReference type="ARBA" id="ARBA00004651"/>
    </source>
</evidence>
<sequence>MNKKLSQSWLAYLFLTPALLAMAVLVFYPLILGISYSFTDMNQYNMGNQFVAPSWKWVGLANYRKLLGNLNSEFWDVALNTLIWTFTNVFFHFVIGLFLALLLNRKLKGRAIYRMLMLIPWAVPSFVSAFSWKWMFNAEYGIINLMLGKLGIEPIAWLSNKWTAMFAVIITNIWLGVPFMMVTLLGGLQSIPRELYEAAEVDGASKWQQFLNITLPLLKPVAFTATLLGVIWTFNMFNVIYLITGGGPYKQTEILVTYAYREAFMNWNFGISATYGVIILSFLLAFSFFYNRLLKNAGEKVY</sequence>
<dbReference type="GO" id="GO:0055085">
    <property type="term" value="P:transmembrane transport"/>
    <property type="evidence" value="ECO:0007669"/>
    <property type="project" value="InterPro"/>
</dbReference>
<dbReference type="CDD" id="cd06261">
    <property type="entry name" value="TM_PBP2"/>
    <property type="match status" value="1"/>
</dbReference>
<gene>
    <name evidence="9" type="ORF">SAMN02745885_01975</name>
</gene>
<dbReference type="RefSeq" id="WP_078666007.1">
    <property type="nucleotide sequence ID" value="NZ_FUXM01000026.1"/>
</dbReference>
<dbReference type="GO" id="GO:0005886">
    <property type="term" value="C:plasma membrane"/>
    <property type="evidence" value="ECO:0007669"/>
    <property type="project" value="UniProtKB-SubCell"/>
</dbReference>
<dbReference type="InterPro" id="IPR051393">
    <property type="entry name" value="ABC_transporter_permease"/>
</dbReference>
<evidence type="ECO:0000256" key="2">
    <source>
        <dbReference type="ARBA" id="ARBA00022448"/>
    </source>
</evidence>
<evidence type="ECO:0000313" key="10">
    <source>
        <dbReference type="Proteomes" id="UP000189933"/>
    </source>
</evidence>
<evidence type="ECO:0000259" key="8">
    <source>
        <dbReference type="PROSITE" id="PS50928"/>
    </source>
</evidence>
<evidence type="ECO:0000256" key="7">
    <source>
        <dbReference type="RuleBase" id="RU363032"/>
    </source>
</evidence>
<dbReference type="InterPro" id="IPR000515">
    <property type="entry name" value="MetI-like"/>
</dbReference>
<dbReference type="OrthoDB" id="9788108at2"/>
<dbReference type="SUPFAM" id="SSF161098">
    <property type="entry name" value="MetI-like"/>
    <property type="match status" value="1"/>
</dbReference>
<keyword evidence="5 7" id="KW-1133">Transmembrane helix</keyword>
<dbReference type="SUPFAM" id="SSF160964">
    <property type="entry name" value="MalF N-terminal region-like"/>
    <property type="match status" value="1"/>
</dbReference>
<keyword evidence="6 7" id="KW-0472">Membrane</keyword>
<dbReference type="Gene3D" id="1.10.3720.10">
    <property type="entry name" value="MetI-like"/>
    <property type="match status" value="1"/>
</dbReference>
<accession>A0A1T4R848</accession>
<evidence type="ECO:0000256" key="6">
    <source>
        <dbReference type="ARBA" id="ARBA00023136"/>
    </source>
</evidence>
<keyword evidence="2 7" id="KW-0813">Transport</keyword>
<evidence type="ECO:0000256" key="3">
    <source>
        <dbReference type="ARBA" id="ARBA00022475"/>
    </source>
</evidence>
<dbReference type="Pfam" id="PF00528">
    <property type="entry name" value="BPD_transp_1"/>
    <property type="match status" value="1"/>
</dbReference>
<organism evidence="9 10">
    <name type="scientific">Carboxydocella sporoproducens DSM 16521</name>
    <dbReference type="NCBI Taxonomy" id="1121270"/>
    <lineage>
        <taxon>Bacteria</taxon>
        <taxon>Bacillati</taxon>
        <taxon>Bacillota</taxon>
        <taxon>Clostridia</taxon>
        <taxon>Eubacteriales</taxon>
        <taxon>Clostridiales Family XVI. Incertae Sedis</taxon>
        <taxon>Carboxydocella</taxon>
    </lineage>
</organism>
<feature type="domain" description="ABC transmembrane type-1" evidence="8">
    <location>
        <begin position="78"/>
        <end position="290"/>
    </location>
</feature>
<evidence type="ECO:0000256" key="5">
    <source>
        <dbReference type="ARBA" id="ARBA00022989"/>
    </source>
</evidence>
<dbReference type="PROSITE" id="PS50928">
    <property type="entry name" value="ABC_TM1"/>
    <property type="match status" value="1"/>
</dbReference>
<feature type="transmembrane region" description="Helical" evidence="7">
    <location>
        <begin position="12"/>
        <end position="38"/>
    </location>
</feature>
<feature type="transmembrane region" description="Helical" evidence="7">
    <location>
        <begin position="264"/>
        <end position="290"/>
    </location>
</feature>
<keyword evidence="3" id="KW-1003">Cell membrane</keyword>
<evidence type="ECO:0000313" key="9">
    <source>
        <dbReference type="EMBL" id="SKA12194.1"/>
    </source>
</evidence>
<dbReference type="PANTHER" id="PTHR30193">
    <property type="entry name" value="ABC TRANSPORTER PERMEASE PROTEIN"/>
    <property type="match status" value="1"/>
</dbReference>
<dbReference type="EMBL" id="FUXM01000026">
    <property type="protein sequence ID" value="SKA12194.1"/>
    <property type="molecule type" value="Genomic_DNA"/>
</dbReference>
<dbReference type="AlphaFoldDB" id="A0A1T4R848"/>